<reference evidence="1 2" key="1">
    <citation type="submission" date="2014-04" db="EMBL/GenBank/DDBJ databases">
        <title>Evolutionary Origins and Diversification of the Mycorrhizal Mutualists.</title>
        <authorList>
            <consortium name="DOE Joint Genome Institute"/>
            <consortium name="Mycorrhizal Genomics Consortium"/>
            <person name="Kohler A."/>
            <person name="Kuo A."/>
            <person name="Nagy L.G."/>
            <person name="Floudas D."/>
            <person name="Copeland A."/>
            <person name="Barry K.W."/>
            <person name="Cichocki N."/>
            <person name="Veneault-Fourrey C."/>
            <person name="LaButti K."/>
            <person name="Lindquist E.A."/>
            <person name="Lipzen A."/>
            <person name="Lundell T."/>
            <person name="Morin E."/>
            <person name="Murat C."/>
            <person name="Riley R."/>
            <person name="Ohm R."/>
            <person name="Sun H."/>
            <person name="Tunlid A."/>
            <person name="Henrissat B."/>
            <person name="Grigoriev I.V."/>
            <person name="Hibbett D.S."/>
            <person name="Martin F."/>
        </authorList>
    </citation>
    <scope>NUCLEOTIDE SEQUENCE [LARGE SCALE GENOMIC DNA]</scope>
    <source>
        <strain evidence="1 2">MD-312</strain>
    </source>
</reference>
<accession>A0A0C2PWK0</accession>
<evidence type="ECO:0000313" key="1">
    <source>
        <dbReference type="EMBL" id="KIJ57470.1"/>
    </source>
</evidence>
<keyword evidence="2" id="KW-1185">Reference proteome</keyword>
<dbReference type="AlphaFoldDB" id="A0A0C2PWK0"/>
<organism evidence="1 2">
    <name type="scientific">Hydnomerulius pinastri MD-312</name>
    <dbReference type="NCBI Taxonomy" id="994086"/>
    <lineage>
        <taxon>Eukaryota</taxon>
        <taxon>Fungi</taxon>
        <taxon>Dikarya</taxon>
        <taxon>Basidiomycota</taxon>
        <taxon>Agaricomycotina</taxon>
        <taxon>Agaricomycetes</taxon>
        <taxon>Agaricomycetidae</taxon>
        <taxon>Boletales</taxon>
        <taxon>Boletales incertae sedis</taxon>
        <taxon>Leucogyrophana</taxon>
    </lineage>
</organism>
<gene>
    <name evidence="1" type="ORF">HYDPIDRAFT_35090</name>
</gene>
<dbReference type="HOGENOM" id="CLU_3050606_0_0_1"/>
<name>A0A0C2PWK0_9AGAM</name>
<dbReference type="EMBL" id="KN840371">
    <property type="protein sequence ID" value="KIJ57470.1"/>
    <property type="molecule type" value="Genomic_DNA"/>
</dbReference>
<sequence length="54" mass="5802">MLKKVGIVTALWAGIPTFATAAVFLSRPLTPDIVFLAISFFMRISVSVPTCDGM</sequence>
<protein>
    <submittedName>
        <fullName evidence="1">Uncharacterized protein</fullName>
    </submittedName>
</protein>
<evidence type="ECO:0000313" key="2">
    <source>
        <dbReference type="Proteomes" id="UP000053820"/>
    </source>
</evidence>
<dbReference type="Proteomes" id="UP000053820">
    <property type="component" value="Unassembled WGS sequence"/>
</dbReference>
<proteinExistence type="predicted"/>